<dbReference type="PIRSF" id="PIRSF000654">
    <property type="entry name" value="Integrin-linked_kinase"/>
    <property type="match status" value="1"/>
</dbReference>
<dbReference type="PANTHER" id="PTHR44329:SF214">
    <property type="entry name" value="PROTEIN KINASE DOMAIN-CONTAINING PROTEIN"/>
    <property type="match status" value="1"/>
</dbReference>
<dbReference type="OrthoDB" id="4062651at2759"/>
<dbReference type="SMART" id="SM00220">
    <property type="entry name" value="S_TKc"/>
    <property type="match status" value="1"/>
</dbReference>
<keyword evidence="2" id="KW-0418">Kinase</keyword>
<reference evidence="2 3" key="1">
    <citation type="journal article" date="2017" name="Genome Biol. Evol.">
        <title>Phytophthora megakarya and P. palmivora, closely related causal agents of cacao black pod rot, underwent increases in genome sizes and gene numbers by different mechanisms.</title>
        <authorList>
            <person name="Ali S.S."/>
            <person name="Shao J."/>
            <person name="Lary D.J."/>
            <person name="Kronmiller B."/>
            <person name="Shen D."/>
            <person name="Strem M.D."/>
            <person name="Amoako-Attah I."/>
            <person name="Akrofi A.Y."/>
            <person name="Begoude B.A."/>
            <person name="Ten Hoopen G.M."/>
            <person name="Coulibaly K."/>
            <person name="Kebe B.I."/>
            <person name="Melnick R.L."/>
            <person name="Guiltinan M.J."/>
            <person name="Tyler B.M."/>
            <person name="Meinhardt L.W."/>
            <person name="Bailey B.A."/>
        </authorList>
    </citation>
    <scope>NUCLEOTIDE SEQUENCE [LARGE SCALE GENOMIC DNA]</scope>
    <source>
        <strain evidence="3">sbr112.9</strain>
    </source>
</reference>
<dbReference type="GO" id="GO:0004674">
    <property type="term" value="F:protein serine/threonine kinase activity"/>
    <property type="evidence" value="ECO:0007669"/>
    <property type="project" value="TreeGrafter"/>
</dbReference>
<dbReference type="SUPFAM" id="SSF56112">
    <property type="entry name" value="Protein kinase-like (PK-like)"/>
    <property type="match status" value="1"/>
</dbReference>
<dbReference type="InterPro" id="IPR011009">
    <property type="entry name" value="Kinase-like_dom_sf"/>
</dbReference>
<dbReference type="GO" id="GO:0005524">
    <property type="term" value="F:ATP binding"/>
    <property type="evidence" value="ECO:0007669"/>
    <property type="project" value="InterPro"/>
</dbReference>
<dbReference type="EMBL" id="NCKW01006754">
    <property type="protein sequence ID" value="POM70834.1"/>
    <property type="molecule type" value="Genomic_DNA"/>
</dbReference>
<comment type="caution">
    <text evidence="2">The sequence shown here is derived from an EMBL/GenBank/DDBJ whole genome shotgun (WGS) entry which is preliminary data.</text>
</comment>
<accession>A0A2P4XZ50</accession>
<dbReference type="PROSITE" id="PS00108">
    <property type="entry name" value="PROTEIN_KINASE_ST"/>
    <property type="match status" value="1"/>
</dbReference>
<dbReference type="Gene3D" id="1.10.510.10">
    <property type="entry name" value="Transferase(Phosphotransferase) domain 1"/>
    <property type="match status" value="1"/>
</dbReference>
<organism evidence="2 3">
    <name type="scientific">Phytophthora palmivora</name>
    <dbReference type="NCBI Taxonomy" id="4796"/>
    <lineage>
        <taxon>Eukaryota</taxon>
        <taxon>Sar</taxon>
        <taxon>Stramenopiles</taxon>
        <taxon>Oomycota</taxon>
        <taxon>Peronosporomycetes</taxon>
        <taxon>Peronosporales</taxon>
        <taxon>Peronosporaceae</taxon>
        <taxon>Phytophthora</taxon>
    </lineage>
</organism>
<dbReference type="InterPro" id="IPR051681">
    <property type="entry name" value="Ser/Thr_Kinases-Pseudokinases"/>
</dbReference>
<evidence type="ECO:0000259" key="1">
    <source>
        <dbReference type="PROSITE" id="PS50011"/>
    </source>
</evidence>
<dbReference type="PROSITE" id="PS50011">
    <property type="entry name" value="PROTEIN_KINASE_DOM"/>
    <property type="match status" value="1"/>
</dbReference>
<proteinExistence type="predicted"/>
<evidence type="ECO:0000313" key="2">
    <source>
        <dbReference type="EMBL" id="POM70834.1"/>
    </source>
</evidence>
<keyword evidence="2" id="KW-0808">Transferase</keyword>
<dbReference type="InterPro" id="IPR008271">
    <property type="entry name" value="Ser/Thr_kinase_AS"/>
</dbReference>
<sequence>MDEIRTYSSLDHPKIVTFIGFTFSSLMDLSSVFEYMPNGDLATLLHKQLKRETRDPLARDSYGWFRSTKSERGGLKCKSLVALDIAEALVYLHSFESPIIHRDLKPNNVLMSEKWEAKLMDFGVGRELTEDQTMTAEIGTISWIAPEVLRGERYSEKADVYLFGVIMSELDNCRRPYSEGVPTDDNRGGNVKHTNARIAMLVNAGKLKPSLSPDCPISVRDRD</sequence>
<protein>
    <submittedName>
        <fullName evidence="2">TKL protein kinase</fullName>
    </submittedName>
</protein>
<keyword evidence="3" id="KW-1185">Reference proteome</keyword>
<dbReference type="InterPro" id="IPR000719">
    <property type="entry name" value="Prot_kinase_dom"/>
</dbReference>
<dbReference type="Pfam" id="PF00069">
    <property type="entry name" value="Pkinase"/>
    <property type="match status" value="1"/>
</dbReference>
<gene>
    <name evidence="2" type="ORF">PHPALM_12674</name>
</gene>
<dbReference type="Proteomes" id="UP000237271">
    <property type="component" value="Unassembled WGS sequence"/>
</dbReference>
<name>A0A2P4XZ50_9STRA</name>
<dbReference type="PANTHER" id="PTHR44329">
    <property type="entry name" value="SERINE/THREONINE-PROTEIN KINASE TNNI3K-RELATED"/>
    <property type="match status" value="1"/>
</dbReference>
<feature type="domain" description="Protein kinase" evidence="1">
    <location>
        <begin position="1"/>
        <end position="223"/>
    </location>
</feature>
<dbReference type="AlphaFoldDB" id="A0A2P4XZ50"/>
<evidence type="ECO:0000313" key="3">
    <source>
        <dbReference type="Proteomes" id="UP000237271"/>
    </source>
</evidence>